<dbReference type="Proteomes" id="UP000316649">
    <property type="component" value="Unassembled WGS sequence"/>
</dbReference>
<name>A0A557SBW2_9GAMM</name>
<protein>
    <submittedName>
        <fullName evidence="1">Uncharacterized protein</fullName>
    </submittedName>
</protein>
<evidence type="ECO:0000313" key="2">
    <source>
        <dbReference type="Proteomes" id="UP000316649"/>
    </source>
</evidence>
<evidence type="ECO:0000313" key="1">
    <source>
        <dbReference type="EMBL" id="TVO74908.1"/>
    </source>
</evidence>
<dbReference type="AlphaFoldDB" id="A0A557SBW2"/>
<sequence length="70" mass="7734">MMTGFLNGTADFKPRIEPGRIDINKTFGRLAILDGELAGHLMLEGRLQNLQASWKTLEGKAFDLEAKEAS</sequence>
<comment type="caution">
    <text evidence="1">The sequence shown here is derived from an EMBL/GenBank/DDBJ whole genome shotgun (WGS) entry which is preliminary data.</text>
</comment>
<keyword evidence="2" id="KW-1185">Reference proteome</keyword>
<reference evidence="1 2" key="1">
    <citation type="submission" date="2019-07" db="EMBL/GenBank/DDBJ databases">
        <title>The pathways for chlorine oxyanion respiration interact through the shared metabolite chlorate.</title>
        <authorList>
            <person name="Barnum T.P."/>
            <person name="Cheng Y."/>
            <person name="Hill K.A."/>
            <person name="Lucas L.N."/>
            <person name="Carlson H.K."/>
            <person name="Coates J.D."/>
        </authorList>
    </citation>
    <scope>NUCLEOTIDE SEQUENCE [LARGE SCALE GENOMIC DNA]</scope>
    <source>
        <strain evidence="1 2">BK-1</strain>
    </source>
</reference>
<proteinExistence type="predicted"/>
<dbReference type="EMBL" id="VMNH01000010">
    <property type="protein sequence ID" value="TVO74908.1"/>
    <property type="molecule type" value="Genomic_DNA"/>
</dbReference>
<organism evidence="1 2">
    <name type="scientific">Sedimenticola selenatireducens</name>
    <dbReference type="NCBI Taxonomy" id="191960"/>
    <lineage>
        <taxon>Bacteria</taxon>
        <taxon>Pseudomonadati</taxon>
        <taxon>Pseudomonadota</taxon>
        <taxon>Gammaproteobacteria</taxon>
        <taxon>Chromatiales</taxon>
        <taxon>Sedimenticolaceae</taxon>
        <taxon>Sedimenticola</taxon>
    </lineage>
</organism>
<dbReference type="RefSeq" id="WP_144358994.1">
    <property type="nucleotide sequence ID" value="NZ_VMNH01000010.1"/>
</dbReference>
<gene>
    <name evidence="1" type="ORF">FHP88_10480</name>
</gene>
<accession>A0A557SBW2</accession>